<keyword evidence="3" id="KW-1185">Reference proteome</keyword>
<evidence type="ECO:0000313" key="2">
    <source>
        <dbReference type="EMBL" id="EOX98246.1"/>
    </source>
</evidence>
<keyword evidence="1" id="KW-0175">Coiled coil</keyword>
<evidence type="ECO:0000256" key="1">
    <source>
        <dbReference type="SAM" id="Coils"/>
    </source>
</evidence>
<dbReference type="InParanoid" id="A0A061E1Q0"/>
<dbReference type="HOGENOM" id="CLU_935105_0_0_1"/>
<proteinExistence type="predicted"/>
<name>A0A061E1Q0_THECC</name>
<dbReference type="Gramene" id="EOX98246">
    <property type="protein sequence ID" value="EOX98246"/>
    <property type="gene ID" value="TCM_007053"/>
</dbReference>
<gene>
    <name evidence="2" type="ORF">TCM_007053</name>
</gene>
<reference evidence="2 3" key="1">
    <citation type="journal article" date="2013" name="Genome Biol.">
        <title>The genome sequence of the most widely cultivated cacao type and its use to identify candidate genes regulating pod color.</title>
        <authorList>
            <person name="Motamayor J.C."/>
            <person name="Mockaitis K."/>
            <person name="Schmutz J."/>
            <person name="Haiminen N."/>
            <person name="Iii D.L."/>
            <person name="Cornejo O."/>
            <person name="Findley S.D."/>
            <person name="Zheng P."/>
            <person name="Utro F."/>
            <person name="Royaert S."/>
            <person name="Saski C."/>
            <person name="Jenkins J."/>
            <person name="Podicheti R."/>
            <person name="Zhao M."/>
            <person name="Scheffler B.E."/>
            <person name="Stack J.C."/>
            <person name="Feltus F.A."/>
            <person name="Mustiga G.M."/>
            <person name="Amores F."/>
            <person name="Phillips W."/>
            <person name="Marelli J.P."/>
            <person name="May G.D."/>
            <person name="Shapiro H."/>
            <person name="Ma J."/>
            <person name="Bustamante C.D."/>
            <person name="Schnell R.J."/>
            <person name="Main D."/>
            <person name="Gilbert D."/>
            <person name="Parida L."/>
            <person name="Kuhn D.N."/>
        </authorList>
    </citation>
    <scope>NUCLEOTIDE SEQUENCE [LARGE SCALE GENOMIC DNA]</scope>
    <source>
        <strain evidence="3">cv. Matina 1-6</strain>
    </source>
</reference>
<dbReference type="EMBL" id="CM001880">
    <property type="protein sequence ID" value="EOX98246.1"/>
    <property type="molecule type" value="Genomic_DNA"/>
</dbReference>
<dbReference type="Proteomes" id="UP000026915">
    <property type="component" value="Chromosome 2"/>
</dbReference>
<dbReference type="AlphaFoldDB" id="A0A061E1Q0"/>
<protein>
    <submittedName>
        <fullName evidence="2">Uncharacterized protein</fullName>
    </submittedName>
</protein>
<evidence type="ECO:0000313" key="3">
    <source>
        <dbReference type="Proteomes" id="UP000026915"/>
    </source>
</evidence>
<feature type="coiled-coil region" evidence="1">
    <location>
        <begin position="71"/>
        <end position="162"/>
    </location>
</feature>
<accession>A0A061E1Q0</accession>
<organism evidence="2 3">
    <name type="scientific">Theobroma cacao</name>
    <name type="common">Cacao</name>
    <name type="synonym">Cocoa</name>
    <dbReference type="NCBI Taxonomy" id="3641"/>
    <lineage>
        <taxon>Eukaryota</taxon>
        <taxon>Viridiplantae</taxon>
        <taxon>Streptophyta</taxon>
        <taxon>Embryophyta</taxon>
        <taxon>Tracheophyta</taxon>
        <taxon>Spermatophyta</taxon>
        <taxon>Magnoliopsida</taxon>
        <taxon>eudicotyledons</taxon>
        <taxon>Gunneridae</taxon>
        <taxon>Pentapetalae</taxon>
        <taxon>rosids</taxon>
        <taxon>malvids</taxon>
        <taxon>Malvales</taxon>
        <taxon>Malvaceae</taxon>
        <taxon>Byttnerioideae</taxon>
        <taxon>Theobroma</taxon>
    </lineage>
</organism>
<sequence>MAIKFAEYQIAIRNQEKIDGWLTRIKDFKNSKNVQAYIITPTMDMKSKGKLSFDSHLSSQIKDICKCVDNKEELKSEIKSLKYEIEKLKGLLEYDKNNQQLKEKEKQQEYESLKCEMEKLKELLEYEKNNQQLKEKEKQQEYESLKCEIEKLKELLDEGDKKYLLDTASFALTLVNKEHLSYQIPNVKQKVRKNAIKKSRSKVCPQSPSVSLPYKLSDDLNDICNYVWNKHSNSEEKIVDFIDTYAIRSEMMTLEPRKWLDDTAAYFEKLFKGTLFASKETCWEIVVPNDVPRQSNSV</sequence>